<dbReference type="EMBL" id="JAMQGM010000015">
    <property type="protein sequence ID" value="MCM2577114.1"/>
    <property type="molecule type" value="Genomic_DNA"/>
</dbReference>
<protein>
    <submittedName>
        <fullName evidence="5">GNAT family N-acetyltransferase</fullName>
    </submittedName>
</protein>
<comment type="caution">
    <text evidence="5">The sequence shown here is derived from an EMBL/GenBank/DDBJ whole genome shotgun (WGS) entry which is preliminary data.</text>
</comment>
<dbReference type="Gene3D" id="3.40.630.30">
    <property type="match status" value="2"/>
</dbReference>
<accession>A0ABT0X5Q9</accession>
<evidence type="ECO:0000256" key="1">
    <source>
        <dbReference type="ARBA" id="ARBA00022679"/>
    </source>
</evidence>
<evidence type="ECO:0000259" key="4">
    <source>
        <dbReference type="PROSITE" id="PS51186"/>
    </source>
</evidence>
<dbReference type="Pfam" id="PF00583">
    <property type="entry name" value="Acetyltransf_1"/>
    <property type="match status" value="2"/>
</dbReference>
<name>A0ABT0X5Q9_9ACTN</name>
<evidence type="ECO:0000313" key="6">
    <source>
        <dbReference type="Proteomes" id="UP001167160"/>
    </source>
</evidence>
<proteinExistence type="predicted"/>
<feature type="region of interest" description="Disordered" evidence="3">
    <location>
        <begin position="110"/>
        <end position="130"/>
    </location>
</feature>
<dbReference type="InterPro" id="IPR050832">
    <property type="entry name" value="Bact_Acetyltransf"/>
</dbReference>
<dbReference type="PROSITE" id="PS51186">
    <property type="entry name" value="GNAT"/>
    <property type="match status" value="2"/>
</dbReference>
<dbReference type="InterPro" id="IPR016181">
    <property type="entry name" value="Acyl_CoA_acyltransferase"/>
</dbReference>
<dbReference type="PANTHER" id="PTHR43877">
    <property type="entry name" value="AMINOALKYLPHOSPHONATE N-ACETYLTRANSFERASE-RELATED-RELATED"/>
    <property type="match status" value="1"/>
</dbReference>
<dbReference type="Proteomes" id="UP001167160">
    <property type="component" value="Unassembled WGS sequence"/>
</dbReference>
<dbReference type="SUPFAM" id="SSF55729">
    <property type="entry name" value="Acyl-CoA N-acyltransferases (Nat)"/>
    <property type="match status" value="2"/>
</dbReference>
<sequence length="279" mass="30317">MTTTLRPTGPERSGPGGQRSRDFRVCVNSRPVGSVHIGTDRRWGPSVGRIHDLRVDEGDRRRGRGAVAVLTAEEVLRSWGCHRIEATLPADATAALRLAGSLGYAERSRNMTKRLGGPGPELPDGTASRPMEEAEYRVWEEKARQEYARSWLDRGLPADEARAKAEADHARLLPDGLRTPGAVLRVLLHRGVAVGALWLAVGRELPDGAGTYTFGVDVAPEHRGRGHGRSLMLVGERESTEAGAQRTGLHVFADNAPALGLYRSLGYETSRINIVKTLV</sequence>
<feature type="domain" description="N-acetyltransferase" evidence="4">
    <location>
        <begin position="134"/>
        <end position="279"/>
    </location>
</feature>
<dbReference type="CDD" id="cd04301">
    <property type="entry name" value="NAT_SF"/>
    <property type="match status" value="2"/>
</dbReference>
<evidence type="ECO:0000256" key="2">
    <source>
        <dbReference type="ARBA" id="ARBA00023315"/>
    </source>
</evidence>
<organism evidence="5 6">
    <name type="scientific">Streptomyces meridianus</name>
    <dbReference type="NCBI Taxonomy" id="2938945"/>
    <lineage>
        <taxon>Bacteria</taxon>
        <taxon>Bacillati</taxon>
        <taxon>Actinomycetota</taxon>
        <taxon>Actinomycetes</taxon>
        <taxon>Kitasatosporales</taxon>
        <taxon>Streptomycetaceae</taxon>
        <taxon>Streptomyces</taxon>
    </lineage>
</organism>
<keyword evidence="6" id="KW-1185">Reference proteome</keyword>
<evidence type="ECO:0000313" key="5">
    <source>
        <dbReference type="EMBL" id="MCM2577114.1"/>
    </source>
</evidence>
<feature type="region of interest" description="Disordered" evidence="3">
    <location>
        <begin position="1"/>
        <end position="22"/>
    </location>
</feature>
<keyword evidence="2" id="KW-0012">Acyltransferase</keyword>
<evidence type="ECO:0000256" key="3">
    <source>
        <dbReference type="SAM" id="MobiDB-lite"/>
    </source>
</evidence>
<dbReference type="RefSeq" id="WP_251411348.1">
    <property type="nucleotide sequence ID" value="NZ_JAMQGM010000015.1"/>
</dbReference>
<feature type="domain" description="N-acetyltransferase" evidence="4">
    <location>
        <begin position="1"/>
        <end position="132"/>
    </location>
</feature>
<reference evidence="5" key="1">
    <citation type="journal article" date="2023" name="Int. J. Syst. Evol. Microbiol.">
        <title>Streptomyces meridianus sp. nov. isolated from brackish water of the Tagus estuary in Alcochete, Portugal.</title>
        <authorList>
            <person name="Santos J.D.N."/>
            <person name="Klimek D."/>
            <person name="Calusinska M."/>
            <person name="Lobo Da Cunha A."/>
            <person name="Catita J."/>
            <person name="Goncalves H."/>
            <person name="Gonzalez I."/>
            <person name="Reyes F."/>
            <person name="Lage O.M."/>
        </authorList>
    </citation>
    <scope>NUCLEOTIDE SEQUENCE</scope>
    <source>
        <strain evidence="5">MTZ3.1</strain>
    </source>
</reference>
<keyword evidence="1" id="KW-0808">Transferase</keyword>
<gene>
    <name evidence="5" type="ORF">M1E25_07070</name>
</gene>
<dbReference type="InterPro" id="IPR000182">
    <property type="entry name" value="GNAT_dom"/>
</dbReference>